<organism evidence="1">
    <name type="scientific">Tanacetum cinerariifolium</name>
    <name type="common">Dalmatian daisy</name>
    <name type="synonym">Chrysanthemum cinerariifolium</name>
    <dbReference type="NCBI Taxonomy" id="118510"/>
    <lineage>
        <taxon>Eukaryota</taxon>
        <taxon>Viridiplantae</taxon>
        <taxon>Streptophyta</taxon>
        <taxon>Embryophyta</taxon>
        <taxon>Tracheophyta</taxon>
        <taxon>Spermatophyta</taxon>
        <taxon>Magnoliopsida</taxon>
        <taxon>eudicotyledons</taxon>
        <taxon>Gunneridae</taxon>
        <taxon>Pentapetalae</taxon>
        <taxon>asterids</taxon>
        <taxon>campanulids</taxon>
        <taxon>Asterales</taxon>
        <taxon>Asteraceae</taxon>
        <taxon>Asteroideae</taxon>
        <taxon>Anthemideae</taxon>
        <taxon>Anthemidinae</taxon>
        <taxon>Tanacetum</taxon>
    </lineage>
</organism>
<reference evidence="1" key="1">
    <citation type="journal article" date="2019" name="Sci. Rep.">
        <title>Draft genome of Tanacetum cinerariifolium, the natural source of mosquito coil.</title>
        <authorList>
            <person name="Yamashiro T."/>
            <person name="Shiraishi A."/>
            <person name="Satake H."/>
            <person name="Nakayama K."/>
        </authorList>
    </citation>
    <scope>NUCLEOTIDE SEQUENCE</scope>
</reference>
<name>A0A699JBP4_TANCI</name>
<dbReference type="EMBL" id="BKCJ010387114">
    <property type="protein sequence ID" value="GFA21635.1"/>
    <property type="molecule type" value="Genomic_DNA"/>
</dbReference>
<proteinExistence type="predicted"/>
<protein>
    <submittedName>
        <fullName evidence="1">Gypsy/Ty3 retroelement polyprotein</fullName>
    </submittedName>
</protein>
<gene>
    <name evidence="1" type="ORF">Tci_593607</name>
</gene>
<dbReference type="AlphaFoldDB" id="A0A699JBP4"/>
<comment type="caution">
    <text evidence="1">The sequence shown here is derived from an EMBL/GenBank/DDBJ whole genome shotgun (WGS) entry which is preliminary data.</text>
</comment>
<sequence>MSTLKNAKYEKNAKEYQDVFDTLVCRVTISQEHAISLYLGGLPTKLEMSVRMFKPTTLTDAYSLTNLQKAIFKAVRKKNKLVINSNMNRFRNRGYSGNTSKLSILPLPASTSVYKRKTNTSMGRHLTQKEYKDKRAKKNLCFYCDKKFVLVHKSKGQLFSLIVLVKEEEYDEEFVDAEEELVEMPNNELLP</sequence>
<evidence type="ECO:0000313" key="1">
    <source>
        <dbReference type="EMBL" id="GFA21635.1"/>
    </source>
</evidence>
<accession>A0A699JBP4</accession>